<keyword evidence="1 2" id="KW-0732">Signal</keyword>
<dbReference type="EMBL" id="JAANHS010000030">
    <property type="protein sequence ID" value="NHB78527.1"/>
    <property type="molecule type" value="Genomic_DNA"/>
</dbReference>
<dbReference type="Proteomes" id="UP001515660">
    <property type="component" value="Unassembled WGS sequence"/>
</dbReference>
<dbReference type="InterPro" id="IPR001638">
    <property type="entry name" value="Solute-binding_3/MltF_N"/>
</dbReference>
<comment type="caution">
    <text evidence="4">The sequence shown here is derived from an EMBL/GenBank/DDBJ whole genome shotgun (WGS) entry which is preliminary data.</text>
</comment>
<organism evidence="4 5">
    <name type="scientific">Rhodobacter calidifons</name>
    <dbReference type="NCBI Taxonomy" id="2715277"/>
    <lineage>
        <taxon>Bacteria</taxon>
        <taxon>Pseudomonadati</taxon>
        <taxon>Pseudomonadota</taxon>
        <taxon>Alphaproteobacteria</taxon>
        <taxon>Rhodobacterales</taxon>
        <taxon>Rhodobacter group</taxon>
        <taxon>Rhodobacter</taxon>
    </lineage>
</organism>
<feature type="signal peptide" evidence="2">
    <location>
        <begin position="1"/>
        <end position="18"/>
    </location>
</feature>
<feature type="domain" description="Solute-binding protein family 3/N-terminal" evidence="3">
    <location>
        <begin position="50"/>
        <end position="100"/>
    </location>
</feature>
<name>A0ABX0GB38_9RHOB</name>
<evidence type="ECO:0000313" key="5">
    <source>
        <dbReference type="Proteomes" id="UP001515660"/>
    </source>
</evidence>
<proteinExistence type="predicted"/>
<dbReference type="SUPFAM" id="SSF53850">
    <property type="entry name" value="Periplasmic binding protein-like II"/>
    <property type="match status" value="1"/>
</dbReference>
<dbReference type="Pfam" id="PF00497">
    <property type="entry name" value="SBP_bac_3"/>
    <property type="match status" value="1"/>
</dbReference>
<protein>
    <submittedName>
        <fullName evidence="4">Transporter substrate-binding domain-containing protein</fullName>
    </submittedName>
</protein>
<evidence type="ECO:0000256" key="1">
    <source>
        <dbReference type="ARBA" id="ARBA00022729"/>
    </source>
</evidence>
<keyword evidence="5" id="KW-1185">Reference proteome</keyword>
<sequence length="303" mass="32444">MLRAAVLALMLAAGLAEARCEDHVPGARPQNTPREFVGQTLDEIVARGWIEIAVYENFPPYSWEEGGTPKGVDVEVGRIIAESLGVEPRFRFVQSGETLEADLLNYVWKGAAVGGHVSNLMLRVPYNSDFTCRVEQVVFTGQYAGEKVGIAYRTEAYPDAVPQANADGRHPGAPVPSFFVYDPVGVENDSISDFYLTATFGASAKITRYKTTLAAMEGLAAGEVWAVMGPLSQLEAGAGEGIAVHAPLLPGFGLSRWTLGVALHQSHRDLGYAVDEAVAEALADGRIAAVFAGYGLDFTPPER</sequence>
<accession>A0ABX0GB38</accession>
<evidence type="ECO:0000256" key="2">
    <source>
        <dbReference type="SAM" id="SignalP"/>
    </source>
</evidence>
<evidence type="ECO:0000259" key="3">
    <source>
        <dbReference type="Pfam" id="PF00497"/>
    </source>
</evidence>
<feature type="chain" id="PRO_5046324848" evidence="2">
    <location>
        <begin position="19"/>
        <end position="303"/>
    </location>
</feature>
<reference evidence="4 5" key="1">
    <citation type="journal article" date="2022" name="Microorganisms">
        <title>Genome Sequence and Characterization of a Xanthorhodopsin-Containing, Aerobic Anoxygenic Phototrophic Rhodobacter Species, Isolated from Mesophilic Conditions at Yellowstone National Park.</title>
        <authorList>
            <person name="Kyndt J.A."/>
            <person name="Robertson S."/>
            <person name="Shoffstall I.B."/>
            <person name="Ramaley R.F."/>
            <person name="Meyer T.E."/>
        </authorList>
    </citation>
    <scope>NUCLEOTIDE SEQUENCE [LARGE SCALE GENOMIC DNA]</scope>
    <source>
        <strain evidence="4 5">M37P</strain>
    </source>
</reference>
<dbReference type="PANTHER" id="PTHR35936:SF35">
    <property type="entry name" value="L-CYSTINE-BINDING PROTEIN TCYJ"/>
    <property type="match status" value="1"/>
</dbReference>
<dbReference type="RefSeq" id="WP_166404528.1">
    <property type="nucleotide sequence ID" value="NZ_JAANHS010000030.1"/>
</dbReference>
<dbReference type="Gene3D" id="3.40.190.10">
    <property type="entry name" value="Periplasmic binding protein-like II"/>
    <property type="match status" value="3"/>
</dbReference>
<evidence type="ECO:0000313" key="4">
    <source>
        <dbReference type="EMBL" id="NHB78527.1"/>
    </source>
</evidence>
<gene>
    <name evidence="4" type="ORF">G8O29_17625</name>
</gene>
<dbReference type="PANTHER" id="PTHR35936">
    <property type="entry name" value="MEMBRANE-BOUND LYTIC MUREIN TRANSGLYCOSYLASE F"/>
    <property type="match status" value="1"/>
</dbReference>